<dbReference type="Proteomes" id="UP000494216">
    <property type="component" value="Unassembled WGS sequence"/>
</dbReference>
<comment type="caution">
    <text evidence="1">The sequence shown here is derived from an EMBL/GenBank/DDBJ whole genome shotgun (WGS) entry which is preliminary data.</text>
</comment>
<keyword evidence="2" id="KW-1185">Reference proteome</keyword>
<name>A0A8S0YAD7_9GAMM</name>
<gene>
    <name evidence="1" type="ORF">METHB2_470029</name>
</gene>
<proteinExistence type="predicted"/>
<dbReference type="EMBL" id="CADCXN010000077">
    <property type="protein sequence ID" value="CAA9891665.1"/>
    <property type="molecule type" value="Genomic_DNA"/>
</dbReference>
<dbReference type="AlphaFoldDB" id="A0A8S0YAD7"/>
<sequence length="38" mass="4441">MSTLFRAQRIKLFSYAIDKQVAANSQKQKRSLPFYFGT</sequence>
<reference evidence="1 2" key="1">
    <citation type="submission" date="2020-02" db="EMBL/GenBank/DDBJ databases">
        <authorList>
            <person name="Hogendoorn C."/>
        </authorList>
    </citation>
    <scope>NUCLEOTIDE SEQUENCE [LARGE SCALE GENOMIC DNA]</scope>
    <source>
        <strain evidence="1">METHB21</strain>
    </source>
</reference>
<organism evidence="1 2">
    <name type="scientific">Candidatus Methylobacter favarea</name>
    <dbReference type="NCBI Taxonomy" id="2707345"/>
    <lineage>
        <taxon>Bacteria</taxon>
        <taxon>Pseudomonadati</taxon>
        <taxon>Pseudomonadota</taxon>
        <taxon>Gammaproteobacteria</taxon>
        <taxon>Methylococcales</taxon>
        <taxon>Methylococcaceae</taxon>
        <taxon>Methylobacter</taxon>
    </lineage>
</organism>
<accession>A0A8S0YAD7</accession>
<evidence type="ECO:0000313" key="2">
    <source>
        <dbReference type="Proteomes" id="UP000494216"/>
    </source>
</evidence>
<evidence type="ECO:0000313" key="1">
    <source>
        <dbReference type="EMBL" id="CAA9891665.1"/>
    </source>
</evidence>
<protein>
    <submittedName>
        <fullName evidence="1">Uncharacterized protein</fullName>
    </submittedName>
</protein>